<reference evidence="2" key="1">
    <citation type="submission" date="2022-11" db="UniProtKB">
        <authorList>
            <consortium name="WormBaseParasite"/>
        </authorList>
    </citation>
    <scope>IDENTIFICATION</scope>
</reference>
<dbReference type="Proteomes" id="UP000887574">
    <property type="component" value="Unplaced"/>
</dbReference>
<proteinExistence type="predicted"/>
<keyword evidence="1" id="KW-1185">Reference proteome</keyword>
<dbReference type="SMART" id="SM00289">
    <property type="entry name" value="WR1"/>
    <property type="match status" value="1"/>
</dbReference>
<dbReference type="WBParaSite" id="jg13452">
    <property type="protein sequence ID" value="jg13452"/>
    <property type="gene ID" value="jg13452"/>
</dbReference>
<evidence type="ECO:0000313" key="2">
    <source>
        <dbReference type="WBParaSite" id="jg13452"/>
    </source>
</evidence>
<sequence length="170" mass="18866">MFSNNFPICSSPGAHGCPQGLALLFPSTGIPVQCSSEGTSTHKCPVNFECVRNTRTGAMQCCSKQVIRSIVSPSSRKLVNRIHGSSHYSRRTAHEFSSRSSRNKCPKYQVQVRRVFKGRIVKRCESKCPRHQVAIRGVCRDLMPDFSPNVRLADLLFQPLNDNSSAITAL</sequence>
<dbReference type="InterPro" id="IPR006150">
    <property type="entry name" value="Cys_repeat_1"/>
</dbReference>
<name>A0A915CXU9_9BILA</name>
<dbReference type="AlphaFoldDB" id="A0A915CXU9"/>
<accession>A0A915CXU9</accession>
<evidence type="ECO:0000313" key="1">
    <source>
        <dbReference type="Proteomes" id="UP000887574"/>
    </source>
</evidence>
<organism evidence="1 2">
    <name type="scientific">Ditylenchus dipsaci</name>
    <dbReference type="NCBI Taxonomy" id="166011"/>
    <lineage>
        <taxon>Eukaryota</taxon>
        <taxon>Metazoa</taxon>
        <taxon>Ecdysozoa</taxon>
        <taxon>Nematoda</taxon>
        <taxon>Chromadorea</taxon>
        <taxon>Rhabditida</taxon>
        <taxon>Tylenchina</taxon>
        <taxon>Tylenchomorpha</taxon>
        <taxon>Sphaerularioidea</taxon>
        <taxon>Anguinidae</taxon>
        <taxon>Anguininae</taxon>
        <taxon>Ditylenchus</taxon>
    </lineage>
</organism>
<protein>
    <submittedName>
        <fullName evidence="2">Uncharacterized protein</fullName>
    </submittedName>
</protein>